<sequence>MSSTVPVDHILKYLNTTTGREKLYRTIQYFSRFYAWHLFRQGADKATVARWNNLKTALGTGRKLFRLFKPIEFGKGAIAALNVPDDVLRVSGALKQIGYLGYYMLEMFVYLHQIGFITLKNQKKIADTSFKFWAGALIVSILSGLYKLRQVQGRIEMLKRNSKLVKASTSEKDAQRAADLKFQEKTLGKEKQDAVYQLVQDAIDFVIPTSSVGWINADEGLVGIAGTITSIMGAQTQWKKVNGTK</sequence>
<evidence type="ECO:0000313" key="7">
    <source>
        <dbReference type="Proteomes" id="UP000654370"/>
    </source>
</evidence>
<dbReference type="InterPro" id="IPR008733">
    <property type="entry name" value="PEX11"/>
</dbReference>
<keyword evidence="3" id="KW-0576">Peroxisome</keyword>
<dbReference type="Pfam" id="PF05648">
    <property type="entry name" value="PEX11"/>
    <property type="match status" value="1"/>
</dbReference>
<evidence type="ECO:0000256" key="2">
    <source>
        <dbReference type="ARBA" id="ARBA00023136"/>
    </source>
</evidence>
<gene>
    <name evidence="6" type="ORF">INT43_007546</name>
</gene>
<evidence type="ECO:0000256" key="5">
    <source>
        <dbReference type="SAM" id="Phobius"/>
    </source>
</evidence>
<feature type="transmembrane region" description="Helical" evidence="5">
    <location>
        <begin position="130"/>
        <end position="148"/>
    </location>
</feature>
<dbReference type="GO" id="GO:0016559">
    <property type="term" value="P:peroxisome fission"/>
    <property type="evidence" value="ECO:0007669"/>
    <property type="project" value="InterPro"/>
</dbReference>
<evidence type="ECO:0008006" key="8">
    <source>
        <dbReference type="Google" id="ProtNLM"/>
    </source>
</evidence>
<accession>A0A8H7PMN8</accession>
<comment type="subcellular location">
    <subcellularLocation>
        <location evidence="4">Peroxisome membrane</location>
    </subcellularLocation>
</comment>
<dbReference type="OrthoDB" id="411017at2759"/>
<comment type="caution">
    <text evidence="6">The sequence shown here is derived from an EMBL/GenBank/DDBJ whole genome shotgun (WGS) entry which is preliminary data.</text>
</comment>
<proteinExistence type="predicted"/>
<organism evidence="6 7">
    <name type="scientific">Mortierella isabellina</name>
    <name type="common">Filamentous fungus</name>
    <name type="synonym">Umbelopsis isabellina</name>
    <dbReference type="NCBI Taxonomy" id="91625"/>
    <lineage>
        <taxon>Eukaryota</taxon>
        <taxon>Fungi</taxon>
        <taxon>Fungi incertae sedis</taxon>
        <taxon>Mucoromycota</taxon>
        <taxon>Mucoromycotina</taxon>
        <taxon>Umbelopsidomycetes</taxon>
        <taxon>Umbelopsidales</taxon>
        <taxon>Umbelopsidaceae</taxon>
        <taxon>Umbelopsis</taxon>
    </lineage>
</organism>
<protein>
    <recommendedName>
        <fullName evidence="8">Peroxisomal biogenesis factor 11</fullName>
    </recommendedName>
</protein>
<name>A0A8H7PMN8_MORIS</name>
<keyword evidence="7" id="KW-1185">Reference proteome</keyword>
<reference evidence="6" key="1">
    <citation type="submission" date="2020-12" db="EMBL/GenBank/DDBJ databases">
        <title>Metabolic potential, ecology and presence of endohyphal bacteria is reflected in genomic diversity of Mucoromycotina.</title>
        <authorList>
            <person name="Muszewska A."/>
            <person name="Okrasinska A."/>
            <person name="Steczkiewicz K."/>
            <person name="Drgas O."/>
            <person name="Orlowska M."/>
            <person name="Perlinska-Lenart U."/>
            <person name="Aleksandrzak-Piekarczyk T."/>
            <person name="Szatraj K."/>
            <person name="Zielenkiewicz U."/>
            <person name="Pilsyk S."/>
            <person name="Malc E."/>
            <person name="Mieczkowski P."/>
            <person name="Kruszewska J.S."/>
            <person name="Biernat P."/>
            <person name="Pawlowska J."/>
        </authorList>
    </citation>
    <scope>NUCLEOTIDE SEQUENCE</scope>
    <source>
        <strain evidence="6">WA0000067209</strain>
    </source>
</reference>
<dbReference type="PANTHER" id="PTHR12652:SF50">
    <property type="entry name" value="PEROXIN 11"/>
    <property type="match status" value="1"/>
</dbReference>
<keyword evidence="5" id="KW-0812">Transmembrane</keyword>
<keyword evidence="5" id="KW-1133">Transmembrane helix</keyword>
<feature type="transmembrane region" description="Helical" evidence="5">
    <location>
        <begin position="99"/>
        <end position="118"/>
    </location>
</feature>
<keyword evidence="1" id="KW-0962">Peroxisome biogenesis</keyword>
<keyword evidence="2 5" id="KW-0472">Membrane</keyword>
<dbReference type="PANTHER" id="PTHR12652">
    <property type="entry name" value="PEROXISOMAL BIOGENESIS FACTOR 11"/>
    <property type="match status" value="1"/>
</dbReference>
<evidence type="ECO:0000256" key="4">
    <source>
        <dbReference type="ARBA" id="ARBA00046271"/>
    </source>
</evidence>
<evidence type="ECO:0000256" key="3">
    <source>
        <dbReference type="ARBA" id="ARBA00023140"/>
    </source>
</evidence>
<dbReference type="GO" id="GO:0005778">
    <property type="term" value="C:peroxisomal membrane"/>
    <property type="evidence" value="ECO:0007669"/>
    <property type="project" value="UniProtKB-SubCell"/>
</dbReference>
<dbReference type="EMBL" id="JAEPQZ010000009">
    <property type="protein sequence ID" value="KAG2176892.1"/>
    <property type="molecule type" value="Genomic_DNA"/>
</dbReference>
<dbReference type="Proteomes" id="UP000654370">
    <property type="component" value="Unassembled WGS sequence"/>
</dbReference>
<evidence type="ECO:0000256" key="1">
    <source>
        <dbReference type="ARBA" id="ARBA00022593"/>
    </source>
</evidence>
<dbReference type="AlphaFoldDB" id="A0A8H7PMN8"/>
<evidence type="ECO:0000313" key="6">
    <source>
        <dbReference type="EMBL" id="KAG2176892.1"/>
    </source>
</evidence>